<keyword evidence="3" id="KW-1185">Reference proteome</keyword>
<dbReference type="HOGENOM" id="CLU_1774841_0_0_9"/>
<keyword evidence="1" id="KW-1133">Transmembrane helix</keyword>
<name>B8D0G9_HALOH</name>
<protein>
    <submittedName>
        <fullName evidence="2">Uncharacterized protein</fullName>
    </submittedName>
</protein>
<feature type="transmembrane region" description="Helical" evidence="1">
    <location>
        <begin position="24"/>
        <end position="47"/>
    </location>
</feature>
<dbReference type="KEGG" id="hor:Hore_21600"/>
<evidence type="ECO:0000313" key="3">
    <source>
        <dbReference type="Proteomes" id="UP000000719"/>
    </source>
</evidence>
<dbReference type="AlphaFoldDB" id="B8D0G9"/>
<dbReference type="Proteomes" id="UP000000719">
    <property type="component" value="Chromosome"/>
</dbReference>
<evidence type="ECO:0000256" key="1">
    <source>
        <dbReference type="SAM" id="Phobius"/>
    </source>
</evidence>
<gene>
    <name evidence="2" type="ordered locus">Hore_21600</name>
</gene>
<accession>B8D0G9</accession>
<reference evidence="2 3" key="1">
    <citation type="journal article" date="2009" name="PLoS ONE">
        <title>Genome analysis of the anaerobic thermohalophilic bacterium Halothermothrix orenii.</title>
        <authorList>
            <person name="Mavromatis K."/>
            <person name="Ivanova N."/>
            <person name="Anderson I."/>
            <person name="Lykidis A."/>
            <person name="Hooper S.D."/>
            <person name="Sun H."/>
            <person name="Kunin V."/>
            <person name="Lapidus A."/>
            <person name="Hugenholtz P."/>
            <person name="Patel B."/>
            <person name="Kyrpides N.C."/>
        </authorList>
    </citation>
    <scope>NUCLEOTIDE SEQUENCE [LARGE SCALE GENOMIC DNA]</scope>
    <source>
        <strain evidence="3">H 168 / OCM 544 / DSM 9562</strain>
    </source>
</reference>
<keyword evidence="1" id="KW-0472">Membrane</keyword>
<keyword evidence="1" id="KW-0812">Transmembrane</keyword>
<organism evidence="2 3">
    <name type="scientific">Halothermothrix orenii (strain H 168 / OCM 544 / DSM 9562)</name>
    <dbReference type="NCBI Taxonomy" id="373903"/>
    <lineage>
        <taxon>Bacteria</taxon>
        <taxon>Bacillati</taxon>
        <taxon>Bacillota</taxon>
        <taxon>Clostridia</taxon>
        <taxon>Halanaerobiales</taxon>
        <taxon>Halothermotrichaceae</taxon>
        <taxon>Halothermothrix</taxon>
    </lineage>
</organism>
<evidence type="ECO:0000313" key="2">
    <source>
        <dbReference type="EMBL" id="ACL70905.1"/>
    </source>
</evidence>
<dbReference type="STRING" id="373903.Hore_21600"/>
<dbReference type="EMBL" id="CP001098">
    <property type="protein sequence ID" value="ACL70905.1"/>
    <property type="molecule type" value="Genomic_DNA"/>
</dbReference>
<sequence>MLKYLRKIYPDNIIRWILDFRHSITAKAVFIMWIIISISLFALGYIINDSVSERIIEDTKERNLEIAKLLKREVDISIKQAEKRVKLMSENYSFRSNDQVHLVARRIFEDELQQSDYFESIYFISNKDKVTIIPRKKTSNEFKNLE</sequence>
<dbReference type="RefSeq" id="WP_015923874.1">
    <property type="nucleotide sequence ID" value="NC_011899.1"/>
</dbReference>
<proteinExistence type="predicted"/>